<evidence type="ECO:0000256" key="4">
    <source>
        <dbReference type="ARBA" id="ARBA00022692"/>
    </source>
</evidence>
<reference evidence="10" key="2">
    <citation type="submission" date="2018-05" db="EMBL/GenBank/DDBJ databases">
        <authorList>
            <person name="Ferrari B."/>
        </authorList>
    </citation>
    <scope>NUCLEOTIDE SEQUENCE</scope>
    <source>
        <strain evidence="10">RRmetagenome_bin12</strain>
    </source>
</reference>
<dbReference type="FunFam" id="1.20.1720.10:FF:000004">
    <property type="entry name" value="EmrB/QacA family drug resistance transporter"/>
    <property type="match status" value="1"/>
</dbReference>
<feature type="transmembrane region" description="Helical" evidence="7">
    <location>
        <begin position="202"/>
        <end position="221"/>
    </location>
</feature>
<reference evidence="10 11" key="1">
    <citation type="journal article" date="2017" name="Nature">
        <title>Atmospheric trace gases support primary production in Antarctic desert surface soil.</title>
        <authorList>
            <person name="Ji M."/>
            <person name="Greening C."/>
            <person name="Vanwonterghem I."/>
            <person name="Carere C.R."/>
            <person name="Bay S.K."/>
            <person name="Steen J.A."/>
            <person name="Montgomery K."/>
            <person name="Lines T."/>
            <person name="Beardall J."/>
            <person name="van Dorst J."/>
            <person name="Snape I."/>
            <person name="Stott M.B."/>
            <person name="Hugenholtz P."/>
            <person name="Ferrari B.C."/>
        </authorList>
    </citation>
    <scope>NUCLEOTIDE SEQUENCE [LARGE SCALE GENOMIC DNA]</scope>
    <source>
        <strain evidence="10">RRmetagenome_bin12</strain>
    </source>
</reference>
<evidence type="ECO:0000256" key="7">
    <source>
        <dbReference type="SAM" id="Phobius"/>
    </source>
</evidence>
<evidence type="ECO:0000313" key="11">
    <source>
        <dbReference type="Proteomes" id="UP000248724"/>
    </source>
</evidence>
<dbReference type="InterPro" id="IPR020846">
    <property type="entry name" value="MFS_dom"/>
</dbReference>
<dbReference type="EMBL" id="JAEKNS010000055">
    <property type="protein sequence ID" value="MBJ7594178.1"/>
    <property type="molecule type" value="Genomic_DNA"/>
</dbReference>
<sequence length="547" mass="57673">MPDPRTLAPRQKALIMVAIMLGLFLAALDQTIVGTALPRIVTDLAGNNLYTWVVTVYLLTSTVTVPIYGKLSDIYGRRPLLLIGVSVFLVGSALSGLSQSMGELIIFRGIQGIGAGAIFPIALSVIGDLYSPAERGRYQGLFGAVFGLSFIIGPFLGGFLTDNLSWHWIFYVNLPIGIVALAVMATQLPNTGNTRGVRVRDLDYLGIGVFTLAAISLLLGLTNKGLTDSTGQLYAWSSPKVLLFLVAAALLTAGFIAAERVAKEPIIPLDLFRNRSYTTLNIATFFIAFGFFCTIIFLPRYFQAVQGLSATASGYRTWPLMLGLILSSISSGLLVSRTGKYKVLLLGSMGVLTLGMFLLTRLDVSTGYWALSLWMLIAGLGVGPTFSVPTVAMQNAVAVRRIGVATSNLTFFRQIGGSVGLAIAGSIFALTFASQLPAHLSSAGVPAGVVSQFAQRSGSATNSLTGVGNLNQQLSQQLPAAARPLIPRITAGIQSDLSASIAGLMWLGAGASLIALVVTFGMPELPLRRTTPAEEEVAHGAPAVAIA</sequence>
<keyword evidence="3" id="KW-1003">Cell membrane</keyword>
<feature type="transmembrane region" description="Helical" evidence="7">
    <location>
        <begin position="279"/>
        <end position="298"/>
    </location>
</feature>
<evidence type="ECO:0000256" key="3">
    <source>
        <dbReference type="ARBA" id="ARBA00022475"/>
    </source>
</evidence>
<proteinExistence type="predicted"/>
<evidence type="ECO:0000256" key="5">
    <source>
        <dbReference type="ARBA" id="ARBA00022989"/>
    </source>
</evidence>
<dbReference type="SUPFAM" id="SSF103473">
    <property type="entry name" value="MFS general substrate transporter"/>
    <property type="match status" value="1"/>
</dbReference>
<name>A0A2W5ZX39_9BACT</name>
<gene>
    <name evidence="10" type="ORF">DLM65_14485</name>
    <name evidence="9" type="ORF">JF886_04820</name>
</gene>
<dbReference type="EMBL" id="QHBU01000278">
    <property type="protein sequence ID" value="PZR77908.1"/>
    <property type="molecule type" value="Genomic_DNA"/>
</dbReference>
<feature type="domain" description="Major facilitator superfamily (MFS) profile" evidence="8">
    <location>
        <begin position="15"/>
        <end position="526"/>
    </location>
</feature>
<keyword evidence="6 7" id="KW-0472">Membrane</keyword>
<dbReference type="InterPro" id="IPR011701">
    <property type="entry name" value="MFS"/>
</dbReference>
<dbReference type="PANTHER" id="PTHR23501">
    <property type="entry name" value="MAJOR FACILITATOR SUPERFAMILY"/>
    <property type="match status" value="1"/>
</dbReference>
<feature type="transmembrane region" description="Helical" evidence="7">
    <location>
        <begin position="241"/>
        <end position="258"/>
    </location>
</feature>
<accession>A0A2W5ZX39</accession>
<feature type="transmembrane region" description="Helical" evidence="7">
    <location>
        <begin position="80"/>
        <end position="99"/>
    </location>
</feature>
<dbReference type="GO" id="GO:0005886">
    <property type="term" value="C:plasma membrane"/>
    <property type="evidence" value="ECO:0007669"/>
    <property type="project" value="UniProtKB-SubCell"/>
</dbReference>
<dbReference type="InterPro" id="IPR036259">
    <property type="entry name" value="MFS_trans_sf"/>
</dbReference>
<dbReference type="Gene3D" id="1.20.1720.10">
    <property type="entry name" value="Multidrug resistance protein D"/>
    <property type="match status" value="1"/>
</dbReference>
<evidence type="ECO:0000256" key="6">
    <source>
        <dbReference type="ARBA" id="ARBA00023136"/>
    </source>
</evidence>
<feature type="transmembrane region" description="Helical" evidence="7">
    <location>
        <begin position="49"/>
        <end position="68"/>
    </location>
</feature>
<feature type="transmembrane region" description="Helical" evidence="7">
    <location>
        <begin position="368"/>
        <end position="391"/>
    </location>
</feature>
<feature type="transmembrane region" description="Helical" evidence="7">
    <location>
        <begin position="497"/>
        <end position="520"/>
    </location>
</feature>
<dbReference type="PRINTS" id="PR01036">
    <property type="entry name" value="TCRTETB"/>
</dbReference>
<dbReference type="CDD" id="cd17502">
    <property type="entry name" value="MFS_Azr1_MDR_like"/>
    <property type="match status" value="1"/>
</dbReference>
<dbReference type="Proteomes" id="UP000606991">
    <property type="component" value="Unassembled WGS sequence"/>
</dbReference>
<keyword evidence="5 7" id="KW-1133">Transmembrane helix</keyword>
<feature type="transmembrane region" description="Helical" evidence="7">
    <location>
        <begin position="318"/>
        <end position="336"/>
    </location>
</feature>
<protein>
    <submittedName>
        <fullName evidence="10">MFS transporter</fullName>
    </submittedName>
</protein>
<feature type="transmembrane region" description="Helical" evidence="7">
    <location>
        <begin position="105"/>
        <end position="126"/>
    </location>
</feature>
<keyword evidence="2" id="KW-0813">Transport</keyword>
<evidence type="ECO:0000256" key="2">
    <source>
        <dbReference type="ARBA" id="ARBA00022448"/>
    </source>
</evidence>
<accession>A0A934JZL3</accession>
<evidence type="ECO:0000256" key="1">
    <source>
        <dbReference type="ARBA" id="ARBA00004651"/>
    </source>
</evidence>
<evidence type="ECO:0000313" key="9">
    <source>
        <dbReference type="EMBL" id="MBJ7594178.1"/>
    </source>
</evidence>
<evidence type="ECO:0000313" key="10">
    <source>
        <dbReference type="EMBL" id="PZR77908.1"/>
    </source>
</evidence>
<comment type="caution">
    <text evidence="10">The sequence shown here is derived from an EMBL/GenBank/DDBJ whole genome shotgun (WGS) entry which is preliminary data.</text>
</comment>
<dbReference type="PROSITE" id="PS50850">
    <property type="entry name" value="MFS"/>
    <property type="match status" value="1"/>
</dbReference>
<organism evidence="10 11">
    <name type="scientific">Candidatus Aeolococcus gillhamiae</name>
    <dbReference type="NCBI Taxonomy" id="3127015"/>
    <lineage>
        <taxon>Bacteria</taxon>
        <taxon>Bacillati</taxon>
        <taxon>Candidatus Dormiibacterota</taxon>
        <taxon>Candidatus Dormibacteria</taxon>
        <taxon>Candidatus Aeolococcales</taxon>
        <taxon>Candidatus Aeolococcaceae</taxon>
        <taxon>Candidatus Aeolococcus</taxon>
    </lineage>
</organism>
<comment type="subcellular location">
    <subcellularLocation>
        <location evidence="1">Cell membrane</location>
        <topology evidence="1">Multi-pass membrane protein</topology>
    </subcellularLocation>
</comment>
<feature type="transmembrane region" description="Helical" evidence="7">
    <location>
        <begin position="12"/>
        <end position="37"/>
    </location>
</feature>
<dbReference type="NCBIfam" id="TIGR00711">
    <property type="entry name" value="efflux_EmrB"/>
    <property type="match status" value="1"/>
</dbReference>
<feature type="transmembrane region" description="Helical" evidence="7">
    <location>
        <begin position="411"/>
        <end position="433"/>
    </location>
</feature>
<reference evidence="9 12" key="3">
    <citation type="submission" date="2020-10" db="EMBL/GenBank/DDBJ databases">
        <title>Ca. Dormibacterota MAGs.</title>
        <authorList>
            <person name="Montgomery K."/>
        </authorList>
    </citation>
    <scope>NUCLEOTIDE SEQUENCE [LARGE SCALE GENOMIC DNA]</scope>
    <source>
        <strain evidence="9">SC8812_S17_18</strain>
    </source>
</reference>
<dbReference type="Proteomes" id="UP000248724">
    <property type="component" value="Unassembled WGS sequence"/>
</dbReference>
<feature type="transmembrane region" description="Helical" evidence="7">
    <location>
        <begin position="138"/>
        <end position="156"/>
    </location>
</feature>
<evidence type="ECO:0000313" key="12">
    <source>
        <dbReference type="Proteomes" id="UP000606991"/>
    </source>
</evidence>
<feature type="transmembrane region" description="Helical" evidence="7">
    <location>
        <begin position="168"/>
        <end position="190"/>
    </location>
</feature>
<dbReference type="GO" id="GO:0022857">
    <property type="term" value="F:transmembrane transporter activity"/>
    <property type="evidence" value="ECO:0007669"/>
    <property type="project" value="InterPro"/>
</dbReference>
<evidence type="ECO:0000259" key="8">
    <source>
        <dbReference type="PROSITE" id="PS50850"/>
    </source>
</evidence>
<dbReference type="InterPro" id="IPR004638">
    <property type="entry name" value="EmrB-like"/>
</dbReference>
<keyword evidence="4 7" id="KW-0812">Transmembrane</keyword>
<dbReference type="PANTHER" id="PTHR23501:SF197">
    <property type="entry name" value="COMD"/>
    <property type="match status" value="1"/>
</dbReference>
<dbReference type="AlphaFoldDB" id="A0A2W5ZX39"/>
<dbReference type="Gene3D" id="1.20.1250.20">
    <property type="entry name" value="MFS general substrate transporter like domains"/>
    <property type="match status" value="1"/>
</dbReference>
<dbReference type="Pfam" id="PF07690">
    <property type="entry name" value="MFS_1"/>
    <property type="match status" value="1"/>
</dbReference>
<feature type="transmembrane region" description="Helical" evidence="7">
    <location>
        <begin position="343"/>
        <end position="362"/>
    </location>
</feature>
<dbReference type="RefSeq" id="WP_337310144.1">
    <property type="nucleotide sequence ID" value="NZ_JAEKNS010000055.1"/>
</dbReference>